<organism evidence="2 3">
    <name type="scientific">Oryctolagus cuniculus</name>
    <name type="common">Rabbit</name>
    <dbReference type="NCBI Taxonomy" id="9986"/>
    <lineage>
        <taxon>Eukaryota</taxon>
        <taxon>Metazoa</taxon>
        <taxon>Chordata</taxon>
        <taxon>Craniata</taxon>
        <taxon>Vertebrata</taxon>
        <taxon>Euteleostomi</taxon>
        <taxon>Mammalia</taxon>
        <taxon>Eutheria</taxon>
        <taxon>Euarchontoglires</taxon>
        <taxon>Glires</taxon>
        <taxon>Lagomorpha</taxon>
        <taxon>Leporidae</taxon>
        <taxon>Oryctolagus</taxon>
    </lineage>
</organism>
<dbReference type="Proteomes" id="UP000001811">
    <property type="component" value="Chromosome 17"/>
</dbReference>
<sequence length="137" mass="14552">MTRVLLGVQHLLGGLLHVPVRLLGEHPAAAAAAAAPAATSRRRKWREWAGKRLARAAHSLPSLAGPPPPPASRRRSKAPSAPAPIWRLPSPGPARSEGDPDGPPLRPCRGRNGGERCGDGVSRLCRRWRTVPVATAF</sequence>
<evidence type="ECO:0000256" key="1">
    <source>
        <dbReference type="SAM" id="MobiDB-lite"/>
    </source>
</evidence>
<dbReference type="AlphaFoldDB" id="A0A5F9CL62"/>
<name>A0A5F9CL62_RABIT</name>
<evidence type="ECO:0000313" key="3">
    <source>
        <dbReference type="Proteomes" id="UP000001811"/>
    </source>
</evidence>
<dbReference type="Ensembl" id="ENSOCUT00000047089.1">
    <property type="protein sequence ID" value="ENSOCUP00000034437.1"/>
    <property type="gene ID" value="ENSOCUG00000029888.1"/>
</dbReference>
<protein>
    <submittedName>
        <fullName evidence="2">Uncharacterized protein</fullName>
    </submittedName>
</protein>
<evidence type="ECO:0000313" key="2">
    <source>
        <dbReference type="Ensembl" id="ENSOCUP00000034437.1"/>
    </source>
</evidence>
<accession>A0A5F9CL62</accession>
<feature type="region of interest" description="Disordered" evidence="1">
    <location>
        <begin position="56"/>
        <end position="120"/>
    </location>
</feature>
<dbReference type="Bgee" id="ENSOCUG00000029888">
    <property type="expression patterns" value="Expressed in skeletal muscle tissue and 16 other cell types or tissues"/>
</dbReference>
<reference evidence="2" key="2">
    <citation type="submission" date="2025-08" db="UniProtKB">
        <authorList>
            <consortium name="Ensembl"/>
        </authorList>
    </citation>
    <scope>IDENTIFICATION</scope>
    <source>
        <strain evidence="2">Thorbecke</strain>
    </source>
</reference>
<dbReference type="InParanoid" id="A0A5F9CL62"/>
<dbReference type="EMBL" id="AAGW02023832">
    <property type="status" value="NOT_ANNOTATED_CDS"/>
    <property type="molecule type" value="Genomic_DNA"/>
</dbReference>
<reference evidence="2 3" key="1">
    <citation type="journal article" date="2011" name="Nature">
        <title>A high-resolution map of human evolutionary constraint using 29 mammals.</title>
        <authorList>
            <person name="Lindblad-Toh K."/>
            <person name="Garber M."/>
            <person name="Zuk O."/>
            <person name="Lin M.F."/>
            <person name="Parker B.J."/>
            <person name="Washietl S."/>
            <person name="Kheradpour P."/>
            <person name="Ernst J."/>
            <person name="Jordan G."/>
            <person name="Mauceli E."/>
            <person name="Ward L.D."/>
            <person name="Lowe C.B."/>
            <person name="Holloway A.K."/>
            <person name="Clamp M."/>
            <person name="Gnerre S."/>
            <person name="Alfoldi J."/>
            <person name="Beal K."/>
            <person name="Chang J."/>
            <person name="Clawson H."/>
            <person name="Cuff J."/>
            <person name="Di Palma F."/>
            <person name="Fitzgerald S."/>
            <person name="Flicek P."/>
            <person name="Guttman M."/>
            <person name="Hubisz M.J."/>
            <person name="Jaffe D.B."/>
            <person name="Jungreis I."/>
            <person name="Kent W.J."/>
            <person name="Kostka D."/>
            <person name="Lara M."/>
            <person name="Martins A.L."/>
            <person name="Massingham T."/>
            <person name="Moltke I."/>
            <person name="Raney B.J."/>
            <person name="Rasmussen M.D."/>
            <person name="Robinson J."/>
            <person name="Stark A."/>
            <person name="Vilella A.J."/>
            <person name="Wen J."/>
            <person name="Xie X."/>
            <person name="Zody M.C."/>
            <person name="Baldwin J."/>
            <person name="Bloom T."/>
            <person name="Chin C.W."/>
            <person name="Heiman D."/>
            <person name="Nicol R."/>
            <person name="Nusbaum C."/>
            <person name="Young S."/>
            <person name="Wilkinson J."/>
            <person name="Worley K.C."/>
            <person name="Kovar C.L."/>
            <person name="Muzny D.M."/>
            <person name="Gibbs R.A."/>
            <person name="Cree A."/>
            <person name="Dihn H.H."/>
            <person name="Fowler G."/>
            <person name="Jhangiani S."/>
            <person name="Joshi V."/>
            <person name="Lee S."/>
            <person name="Lewis L.R."/>
            <person name="Nazareth L.V."/>
            <person name="Okwuonu G."/>
            <person name="Santibanez J."/>
            <person name="Warren W.C."/>
            <person name="Mardis E.R."/>
            <person name="Weinstock G.M."/>
            <person name="Wilson R.K."/>
            <person name="Delehaunty K."/>
            <person name="Dooling D."/>
            <person name="Fronik C."/>
            <person name="Fulton L."/>
            <person name="Fulton B."/>
            <person name="Graves T."/>
            <person name="Minx P."/>
            <person name="Sodergren E."/>
            <person name="Birney E."/>
            <person name="Margulies E.H."/>
            <person name="Herrero J."/>
            <person name="Green E.D."/>
            <person name="Haussler D."/>
            <person name="Siepel A."/>
            <person name="Goldman N."/>
            <person name="Pollard K.S."/>
            <person name="Pedersen J.S."/>
            <person name="Lander E.S."/>
            <person name="Kellis M."/>
        </authorList>
    </citation>
    <scope>NUCLEOTIDE SEQUENCE [LARGE SCALE GENOMIC DNA]</scope>
    <source>
        <strain evidence="2 3">Thorbecke inbred</strain>
    </source>
</reference>
<dbReference type="GeneTree" id="ENSGT00900000143527"/>
<proteinExistence type="predicted"/>
<keyword evidence="3" id="KW-1185">Reference proteome</keyword>
<reference evidence="2" key="3">
    <citation type="submission" date="2025-09" db="UniProtKB">
        <authorList>
            <consortium name="Ensembl"/>
        </authorList>
    </citation>
    <scope>IDENTIFICATION</scope>
    <source>
        <strain evidence="2">Thorbecke</strain>
    </source>
</reference>